<evidence type="ECO:0000256" key="7">
    <source>
        <dbReference type="ARBA" id="ARBA00022741"/>
    </source>
</evidence>
<dbReference type="PRINTS" id="PR00477">
    <property type="entry name" value="PHGLYCKINASE"/>
</dbReference>
<dbReference type="PIRSF" id="PIRSF000724">
    <property type="entry name" value="Pgk"/>
    <property type="match status" value="1"/>
</dbReference>
<accession>A0A1G2L5J3</accession>
<proteinExistence type="inferred from homology"/>
<name>A0A1G2L5J3_9BACT</name>
<gene>
    <name evidence="10" type="primary">pgk</name>
    <name evidence="14" type="ORF">A2934_01520</name>
</gene>
<feature type="binding site" evidence="10">
    <location>
        <position position="37"/>
    </location>
    <ligand>
        <name>substrate</name>
    </ligand>
</feature>
<feature type="binding site" evidence="10 12">
    <location>
        <position position="200"/>
    </location>
    <ligand>
        <name>ATP</name>
        <dbReference type="ChEBI" id="CHEBI:30616"/>
    </ligand>
</feature>
<feature type="binding site" evidence="11">
    <location>
        <position position="117"/>
    </location>
    <ligand>
        <name>(2R)-3-phosphoglycerate</name>
        <dbReference type="ChEBI" id="CHEBI:58272"/>
    </ligand>
</feature>
<feature type="binding site" evidence="10">
    <location>
        <begin position="345"/>
        <end position="348"/>
    </location>
    <ligand>
        <name>ATP</name>
        <dbReference type="ChEBI" id="CHEBI:30616"/>
    </ligand>
</feature>
<evidence type="ECO:0000256" key="2">
    <source>
        <dbReference type="ARBA" id="ARBA00004838"/>
    </source>
</evidence>
<evidence type="ECO:0000256" key="6">
    <source>
        <dbReference type="ARBA" id="ARBA00022679"/>
    </source>
</evidence>
<organism evidence="14 15">
    <name type="scientific">Candidatus Sungbacteria bacterium RIFCSPLOWO2_01_FULL_47_10</name>
    <dbReference type="NCBI Taxonomy" id="1802276"/>
    <lineage>
        <taxon>Bacteria</taxon>
        <taxon>Candidatus Sungiibacteriota</taxon>
    </lineage>
</organism>
<sequence length="389" mass="43286">MKLKTLHWAKLKKGMRVLVRADFNEPISHGRVMDDFRIRKTLPTIEYLLKKGCDIVLISHLGRPEGRKVKTMSLRPVARRLSKLLKQDVVFVGNPFGTDAFDGMIGRKKVFLTENIRFWPEEEKNDFYFAKKLAALGDFFVNDAFGASHRAHASVSGIPRHLPSSAGLLLEKEITALEKLLYRHRRPFFVLLGGAKASTKIDLVRKFLKEADGVLAGGAIGNTILDGLGFSIGKSVKYEIGRKKLMRLFNIASPKLFTLRDAIVAKKIDTRSSGRLKPIGSIAADEYIVDIGVETRKYFAAVLKPARTILWNGPLGVIEAEKFSWGTLEIVKEMKKIRAYKVTGGGETIAFLKRHDLLGAFDHVSTGGGAMLEFLAGKKLPGVEALKRK</sequence>
<dbReference type="InterPro" id="IPR015824">
    <property type="entry name" value="Phosphoglycerate_kinase_N"/>
</dbReference>
<dbReference type="Gene3D" id="3.40.50.1260">
    <property type="entry name" value="Phosphoglycerate kinase, N-terminal domain"/>
    <property type="match status" value="2"/>
</dbReference>
<dbReference type="HAMAP" id="MF_00145">
    <property type="entry name" value="Phosphoglyc_kinase"/>
    <property type="match status" value="1"/>
</dbReference>
<comment type="pathway">
    <text evidence="2 10">Carbohydrate degradation; glycolysis; pyruvate from D-glyceraldehyde 3-phosphate: step 2/5.</text>
</comment>
<evidence type="ECO:0000256" key="1">
    <source>
        <dbReference type="ARBA" id="ARBA00000642"/>
    </source>
</evidence>
<feature type="binding site" evidence="11">
    <location>
        <position position="37"/>
    </location>
    <ligand>
        <name>(2R)-3-phosphoglycerate</name>
        <dbReference type="ChEBI" id="CHEBI:58272"/>
    </ligand>
</feature>
<dbReference type="UniPathway" id="UPA00109">
    <property type="reaction ID" value="UER00185"/>
</dbReference>
<reference evidence="14 15" key="1">
    <citation type="journal article" date="2016" name="Nat. Commun.">
        <title>Thousands of microbial genomes shed light on interconnected biogeochemical processes in an aquifer system.</title>
        <authorList>
            <person name="Anantharaman K."/>
            <person name="Brown C.T."/>
            <person name="Hug L.A."/>
            <person name="Sharon I."/>
            <person name="Castelle C.J."/>
            <person name="Probst A.J."/>
            <person name="Thomas B.C."/>
            <person name="Singh A."/>
            <person name="Wilkins M.J."/>
            <person name="Karaoz U."/>
            <person name="Brodie E.L."/>
            <person name="Williams K.H."/>
            <person name="Hubbard S.S."/>
            <person name="Banfield J.F."/>
        </authorList>
    </citation>
    <scope>NUCLEOTIDE SEQUENCE [LARGE SCALE GENOMIC DNA]</scope>
</reference>
<dbReference type="Proteomes" id="UP000177982">
    <property type="component" value="Unassembled WGS sequence"/>
</dbReference>
<evidence type="ECO:0000256" key="11">
    <source>
        <dbReference type="PIRSR" id="PIRSR000724-1"/>
    </source>
</evidence>
<evidence type="ECO:0000256" key="3">
    <source>
        <dbReference type="ARBA" id="ARBA00008982"/>
    </source>
</evidence>
<feature type="binding site" evidence="11">
    <location>
        <position position="150"/>
    </location>
    <ligand>
        <name>(2R)-3-phosphoglycerate</name>
        <dbReference type="ChEBI" id="CHEBI:58272"/>
    </ligand>
</feature>
<keyword evidence="10" id="KW-0324">Glycolysis</keyword>
<dbReference type="GO" id="GO:0005829">
    <property type="term" value="C:cytosol"/>
    <property type="evidence" value="ECO:0007669"/>
    <property type="project" value="TreeGrafter"/>
</dbReference>
<dbReference type="GO" id="GO:0043531">
    <property type="term" value="F:ADP binding"/>
    <property type="evidence" value="ECO:0007669"/>
    <property type="project" value="TreeGrafter"/>
</dbReference>
<dbReference type="EC" id="2.7.2.3" evidence="4 10"/>
<keyword evidence="10" id="KW-0963">Cytoplasm</keyword>
<comment type="subcellular location">
    <subcellularLocation>
        <location evidence="10">Cytoplasm</location>
    </subcellularLocation>
</comment>
<feature type="binding site" evidence="10">
    <location>
        <position position="117"/>
    </location>
    <ligand>
        <name>substrate</name>
    </ligand>
</feature>
<keyword evidence="9 10" id="KW-0067">ATP-binding</keyword>
<dbReference type="GO" id="GO:0004618">
    <property type="term" value="F:phosphoglycerate kinase activity"/>
    <property type="evidence" value="ECO:0007669"/>
    <property type="project" value="UniProtKB-UniRule"/>
</dbReference>
<keyword evidence="6 10" id="KW-0808">Transferase</keyword>
<evidence type="ECO:0000256" key="13">
    <source>
        <dbReference type="RuleBase" id="RU000532"/>
    </source>
</evidence>
<evidence type="ECO:0000256" key="9">
    <source>
        <dbReference type="ARBA" id="ARBA00022840"/>
    </source>
</evidence>
<dbReference type="AlphaFoldDB" id="A0A1G2L5J3"/>
<dbReference type="GO" id="GO:0006094">
    <property type="term" value="P:gluconeogenesis"/>
    <property type="evidence" value="ECO:0007669"/>
    <property type="project" value="TreeGrafter"/>
</dbReference>
<evidence type="ECO:0000256" key="10">
    <source>
        <dbReference type="HAMAP-Rule" id="MF_00145"/>
    </source>
</evidence>
<dbReference type="PANTHER" id="PTHR11406:SF23">
    <property type="entry name" value="PHOSPHOGLYCERATE KINASE 1, CHLOROPLASTIC-RELATED"/>
    <property type="match status" value="1"/>
</dbReference>
<evidence type="ECO:0000313" key="15">
    <source>
        <dbReference type="Proteomes" id="UP000177982"/>
    </source>
</evidence>
<dbReference type="SUPFAM" id="SSF53748">
    <property type="entry name" value="Phosphoglycerate kinase"/>
    <property type="match status" value="1"/>
</dbReference>
<evidence type="ECO:0000313" key="14">
    <source>
        <dbReference type="EMBL" id="OHA06946.1"/>
    </source>
</evidence>
<comment type="catalytic activity">
    <reaction evidence="1 10 13">
        <text>(2R)-3-phosphoglycerate + ATP = (2R)-3-phospho-glyceroyl phosphate + ADP</text>
        <dbReference type="Rhea" id="RHEA:14801"/>
        <dbReference type="ChEBI" id="CHEBI:30616"/>
        <dbReference type="ChEBI" id="CHEBI:57604"/>
        <dbReference type="ChEBI" id="CHEBI:58272"/>
        <dbReference type="ChEBI" id="CHEBI:456216"/>
        <dbReference type="EC" id="2.7.2.3"/>
    </reaction>
</comment>
<dbReference type="EMBL" id="MHQO01000020">
    <property type="protein sequence ID" value="OHA06946.1"/>
    <property type="molecule type" value="Genomic_DNA"/>
</dbReference>
<feature type="binding site" evidence="10">
    <location>
        <position position="150"/>
    </location>
    <ligand>
        <name>substrate</name>
    </ligand>
</feature>
<comment type="similarity">
    <text evidence="3 10 13">Belongs to the phosphoglycerate kinase family.</text>
</comment>
<feature type="binding site" evidence="10 11">
    <location>
        <begin position="22"/>
        <end position="24"/>
    </location>
    <ligand>
        <name>substrate</name>
    </ligand>
</feature>
<evidence type="ECO:0000256" key="4">
    <source>
        <dbReference type="ARBA" id="ARBA00013061"/>
    </source>
</evidence>
<comment type="subunit">
    <text evidence="10">Monomer.</text>
</comment>
<feature type="binding site" evidence="10 11">
    <location>
        <begin position="60"/>
        <end position="63"/>
    </location>
    <ligand>
        <name>substrate</name>
    </ligand>
</feature>
<comment type="caution">
    <text evidence="14">The sequence shown here is derived from an EMBL/GenBank/DDBJ whole genome shotgun (WGS) entry which is preliminary data.</text>
</comment>
<protein>
    <recommendedName>
        <fullName evidence="5 10">Phosphoglycerate kinase</fullName>
        <ecNumber evidence="4 10">2.7.2.3</ecNumber>
    </recommendedName>
</protein>
<keyword evidence="7 10" id="KW-0547">Nucleotide-binding</keyword>
<evidence type="ECO:0000256" key="8">
    <source>
        <dbReference type="ARBA" id="ARBA00022777"/>
    </source>
</evidence>
<dbReference type="InterPro" id="IPR001576">
    <property type="entry name" value="Phosphoglycerate_kinase"/>
</dbReference>
<dbReference type="InterPro" id="IPR036043">
    <property type="entry name" value="Phosphoglycerate_kinase_sf"/>
</dbReference>
<keyword evidence="8 10" id="KW-0418">Kinase</keyword>
<dbReference type="GO" id="GO:0006096">
    <property type="term" value="P:glycolytic process"/>
    <property type="evidence" value="ECO:0007669"/>
    <property type="project" value="UniProtKB-UniRule"/>
</dbReference>
<evidence type="ECO:0000256" key="5">
    <source>
        <dbReference type="ARBA" id="ARBA00016471"/>
    </source>
</evidence>
<dbReference type="FunFam" id="3.40.50.1260:FF:000006">
    <property type="entry name" value="Phosphoglycerate kinase"/>
    <property type="match status" value="1"/>
</dbReference>
<dbReference type="GO" id="GO:0005524">
    <property type="term" value="F:ATP binding"/>
    <property type="evidence" value="ECO:0007669"/>
    <property type="project" value="UniProtKB-KW"/>
</dbReference>
<dbReference type="Pfam" id="PF00162">
    <property type="entry name" value="PGK"/>
    <property type="match status" value="1"/>
</dbReference>
<dbReference type="PANTHER" id="PTHR11406">
    <property type="entry name" value="PHOSPHOGLYCERATE KINASE"/>
    <property type="match status" value="1"/>
</dbReference>
<comment type="caution">
    <text evidence="10">Lacks conserved residue(s) required for the propagation of feature annotation.</text>
</comment>
<evidence type="ECO:0000256" key="12">
    <source>
        <dbReference type="PIRSR" id="PIRSR000724-2"/>
    </source>
</evidence>
<feature type="binding site" evidence="10 12">
    <location>
        <position position="319"/>
    </location>
    <ligand>
        <name>ATP</name>
        <dbReference type="ChEBI" id="CHEBI:30616"/>
    </ligand>
</feature>